<dbReference type="EnsemblPlants" id="TuG1812G0600002219.01.T01">
    <property type="protein sequence ID" value="TuG1812G0600002219.01.T01.cds443081"/>
    <property type="gene ID" value="TuG1812G0600002219.01"/>
</dbReference>
<dbReference type="AlphaFoldDB" id="A0A8R7UT44"/>
<dbReference type="Proteomes" id="UP000015106">
    <property type="component" value="Chromosome 6"/>
</dbReference>
<reference evidence="3" key="1">
    <citation type="journal article" date="2013" name="Nature">
        <title>Draft genome of the wheat A-genome progenitor Triticum urartu.</title>
        <authorList>
            <person name="Ling H.Q."/>
            <person name="Zhao S."/>
            <person name="Liu D."/>
            <person name="Wang J."/>
            <person name="Sun H."/>
            <person name="Zhang C."/>
            <person name="Fan H."/>
            <person name="Li D."/>
            <person name="Dong L."/>
            <person name="Tao Y."/>
            <person name="Gao C."/>
            <person name="Wu H."/>
            <person name="Li Y."/>
            <person name="Cui Y."/>
            <person name="Guo X."/>
            <person name="Zheng S."/>
            <person name="Wang B."/>
            <person name="Yu K."/>
            <person name="Liang Q."/>
            <person name="Yang W."/>
            <person name="Lou X."/>
            <person name="Chen J."/>
            <person name="Feng M."/>
            <person name="Jian J."/>
            <person name="Zhang X."/>
            <person name="Luo G."/>
            <person name="Jiang Y."/>
            <person name="Liu J."/>
            <person name="Wang Z."/>
            <person name="Sha Y."/>
            <person name="Zhang B."/>
            <person name="Wu H."/>
            <person name="Tang D."/>
            <person name="Shen Q."/>
            <person name="Xue P."/>
            <person name="Zou S."/>
            <person name="Wang X."/>
            <person name="Liu X."/>
            <person name="Wang F."/>
            <person name="Yang Y."/>
            <person name="An X."/>
            <person name="Dong Z."/>
            <person name="Zhang K."/>
            <person name="Zhang X."/>
            <person name="Luo M.C."/>
            <person name="Dvorak J."/>
            <person name="Tong Y."/>
            <person name="Wang J."/>
            <person name="Yang H."/>
            <person name="Li Z."/>
            <person name="Wang D."/>
            <person name="Zhang A."/>
            <person name="Wang J."/>
        </authorList>
    </citation>
    <scope>NUCLEOTIDE SEQUENCE</scope>
    <source>
        <strain evidence="3">cv. G1812</strain>
    </source>
</reference>
<dbReference type="Gramene" id="TuG1812G0600002219.01.T01">
    <property type="protein sequence ID" value="TuG1812G0600002219.01.T01.cds443081"/>
    <property type="gene ID" value="TuG1812G0600002219.01"/>
</dbReference>
<feature type="compositionally biased region" description="Polar residues" evidence="1">
    <location>
        <begin position="1"/>
        <end position="10"/>
    </location>
</feature>
<organism evidence="2 3">
    <name type="scientific">Triticum urartu</name>
    <name type="common">Red wild einkorn</name>
    <name type="synonym">Crithodium urartu</name>
    <dbReference type="NCBI Taxonomy" id="4572"/>
    <lineage>
        <taxon>Eukaryota</taxon>
        <taxon>Viridiplantae</taxon>
        <taxon>Streptophyta</taxon>
        <taxon>Embryophyta</taxon>
        <taxon>Tracheophyta</taxon>
        <taxon>Spermatophyta</taxon>
        <taxon>Magnoliopsida</taxon>
        <taxon>Liliopsida</taxon>
        <taxon>Poales</taxon>
        <taxon>Poaceae</taxon>
        <taxon>BOP clade</taxon>
        <taxon>Pooideae</taxon>
        <taxon>Triticodae</taxon>
        <taxon>Triticeae</taxon>
        <taxon>Triticinae</taxon>
        <taxon>Triticum</taxon>
    </lineage>
</organism>
<feature type="compositionally biased region" description="Basic and acidic residues" evidence="1">
    <location>
        <begin position="11"/>
        <end position="21"/>
    </location>
</feature>
<accession>A0A8R7UT44</accession>
<feature type="region of interest" description="Disordered" evidence="1">
    <location>
        <begin position="1"/>
        <end position="25"/>
    </location>
</feature>
<evidence type="ECO:0000313" key="2">
    <source>
        <dbReference type="EnsemblPlants" id="TuG1812G0600002219.01.T02.cds443081"/>
    </source>
</evidence>
<feature type="region of interest" description="Disordered" evidence="1">
    <location>
        <begin position="107"/>
        <end position="133"/>
    </location>
</feature>
<reference evidence="2" key="2">
    <citation type="submission" date="2018-03" db="EMBL/GenBank/DDBJ databases">
        <title>The Triticum urartu genome reveals the dynamic nature of wheat genome evolution.</title>
        <authorList>
            <person name="Ling H."/>
            <person name="Ma B."/>
            <person name="Shi X."/>
            <person name="Liu H."/>
            <person name="Dong L."/>
            <person name="Sun H."/>
            <person name="Cao Y."/>
            <person name="Gao Q."/>
            <person name="Zheng S."/>
            <person name="Li Y."/>
            <person name="Yu Y."/>
            <person name="Du H."/>
            <person name="Qi M."/>
            <person name="Li Y."/>
            <person name="Yu H."/>
            <person name="Cui Y."/>
            <person name="Wang N."/>
            <person name="Chen C."/>
            <person name="Wu H."/>
            <person name="Zhao Y."/>
            <person name="Zhang J."/>
            <person name="Li Y."/>
            <person name="Zhou W."/>
            <person name="Zhang B."/>
            <person name="Hu W."/>
            <person name="Eijk M."/>
            <person name="Tang J."/>
            <person name="Witsenboer H."/>
            <person name="Zhao S."/>
            <person name="Li Z."/>
            <person name="Zhang A."/>
            <person name="Wang D."/>
            <person name="Liang C."/>
        </authorList>
    </citation>
    <scope>NUCLEOTIDE SEQUENCE [LARGE SCALE GENOMIC DNA]</scope>
    <source>
        <strain evidence="2">cv. G1812</strain>
    </source>
</reference>
<reference evidence="2" key="3">
    <citation type="submission" date="2022-06" db="UniProtKB">
        <authorList>
            <consortium name="EnsemblPlants"/>
        </authorList>
    </citation>
    <scope>IDENTIFICATION</scope>
</reference>
<dbReference type="Gramene" id="TuG1812G0600002219.01.T03">
    <property type="protein sequence ID" value="TuG1812G0600002219.01.T03.cds443081"/>
    <property type="gene ID" value="TuG1812G0600002219.01"/>
</dbReference>
<feature type="region of interest" description="Disordered" evidence="1">
    <location>
        <begin position="46"/>
        <end position="75"/>
    </location>
</feature>
<name>A0A8R7UT44_TRIUA</name>
<feature type="compositionally biased region" description="Basic and acidic residues" evidence="1">
    <location>
        <begin position="111"/>
        <end position="132"/>
    </location>
</feature>
<dbReference type="Gramene" id="TuG1812G0600002219.01.T02">
    <property type="protein sequence ID" value="TuG1812G0600002219.01.T02.cds443081"/>
    <property type="gene ID" value="TuG1812G0600002219.01"/>
</dbReference>
<dbReference type="EnsemblPlants" id="TuG1812G0600002219.01.T02">
    <property type="protein sequence ID" value="TuG1812G0600002219.01.T02.cds443081"/>
    <property type="gene ID" value="TuG1812G0600002219.01"/>
</dbReference>
<evidence type="ECO:0000256" key="1">
    <source>
        <dbReference type="SAM" id="MobiDB-lite"/>
    </source>
</evidence>
<keyword evidence="3" id="KW-1185">Reference proteome</keyword>
<dbReference type="EnsemblPlants" id="TuG1812G0600002219.01.T03">
    <property type="protein sequence ID" value="TuG1812G0600002219.01.T03.cds443081"/>
    <property type="gene ID" value="TuG1812G0600002219.01"/>
</dbReference>
<proteinExistence type="predicted"/>
<sequence length="146" mass="15467">MASPSTQIRSVTDRPWRERRASSSISSFCAAPITLCTRAPEPWPPFVEPRDRCPTGAATGLLRSSRPSSPVPPPASPHLACAAPLLHVSSAICCSPAVNRLHAMGSGHGPVRQDHGACGRDAPRRRQGREDVGVPGHSCVTPLHCL</sequence>
<evidence type="ECO:0000313" key="3">
    <source>
        <dbReference type="Proteomes" id="UP000015106"/>
    </source>
</evidence>
<protein>
    <submittedName>
        <fullName evidence="2">Uncharacterized protein</fullName>
    </submittedName>
</protein>